<gene>
    <name evidence="1" type="ORF">SAMN05216238_103154</name>
</gene>
<organism evidence="1 2">
    <name type="scientific">Lentibacillus persicus</name>
    <dbReference type="NCBI Taxonomy" id="640948"/>
    <lineage>
        <taxon>Bacteria</taxon>
        <taxon>Bacillati</taxon>
        <taxon>Bacillota</taxon>
        <taxon>Bacilli</taxon>
        <taxon>Bacillales</taxon>
        <taxon>Bacillaceae</taxon>
        <taxon>Lentibacillus</taxon>
    </lineage>
</organism>
<accession>A0A1I1UCW8</accession>
<dbReference type="RefSeq" id="WP_090082584.1">
    <property type="nucleotide sequence ID" value="NZ_FOMR01000003.1"/>
</dbReference>
<dbReference type="STRING" id="640948.SAMN05216238_103154"/>
<dbReference type="AlphaFoldDB" id="A0A1I1UCW8"/>
<dbReference type="Gene3D" id="1.20.5.170">
    <property type="match status" value="1"/>
</dbReference>
<dbReference type="EMBL" id="FOMR01000003">
    <property type="protein sequence ID" value="SFD68681.1"/>
    <property type="molecule type" value="Genomic_DNA"/>
</dbReference>
<dbReference type="OrthoDB" id="2680327at2"/>
<name>A0A1I1UCW8_9BACI</name>
<dbReference type="Proteomes" id="UP000199474">
    <property type="component" value="Unassembled WGS sequence"/>
</dbReference>
<sequence length="108" mass="12423">MDETLNQILSELKGLRTGLDGVRTDITDIRTDITDMRTDITDLQTDITDLKQGQKRIEDGQERLQKNLVASVGDYTEKIIDHFDDKTDVLNNRVFKVESEVKNLSRQQ</sequence>
<reference evidence="2" key="1">
    <citation type="submission" date="2016-10" db="EMBL/GenBank/DDBJ databases">
        <authorList>
            <person name="Varghese N."/>
            <person name="Submissions S."/>
        </authorList>
    </citation>
    <scope>NUCLEOTIDE SEQUENCE [LARGE SCALE GENOMIC DNA]</scope>
    <source>
        <strain evidence="2">DSM 22530</strain>
    </source>
</reference>
<protein>
    <submittedName>
        <fullName evidence="1">Uncharacterized protein</fullName>
    </submittedName>
</protein>
<proteinExistence type="predicted"/>
<evidence type="ECO:0000313" key="1">
    <source>
        <dbReference type="EMBL" id="SFD68681.1"/>
    </source>
</evidence>
<evidence type="ECO:0000313" key="2">
    <source>
        <dbReference type="Proteomes" id="UP000199474"/>
    </source>
</evidence>
<keyword evidence="2" id="KW-1185">Reference proteome</keyword>